<protein>
    <submittedName>
        <fullName evidence="2">Zinc finger protein ZFMSA12A</fullName>
    </submittedName>
</protein>
<feature type="compositionally biased region" description="Low complexity" evidence="1">
    <location>
        <begin position="1"/>
        <end position="18"/>
    </location>
</feature>
<name>A0AAD9B0I4_DISEL</name>
<feature type="region of interest" description="Disordered" evidence="1">
    <location>
        <begin position="1"/>
        <end position="43"/>
    </location>
</feature>
<organism evidence="2 3">
    <name type="scientific">Dissostichus eleginoides</name>
    <name type="common">Patagonian toothfish</name>
    <name type="synonym">Dissostichus amissus</name>
    <dbReference type="NCBI Taxonomy" id="100907"/>
    <lineage>
        <taxon>Eukaryota</taxon>
        <taxon>Metazoa</taxon>
        <taxon>Chordata</taxon>
        <taxon>Craniata</taxon>
        <taxon>Vertebrata</taxon>
        <taxon>Euteleostomi</taxon>
        <taxon>Actinopterygii</taxon>
        <taxon>Neopterygii</taxon>
        <taxon>Teleostei</taxon>
        <taxon>Neoteleostei</taxon>
        <taxon>Acanthomorphata</taxon>
        <taxon>Eupercaria</taxon>
        <taxon>Perciformes</taxon>
        <taxon>Notothenioidei</taxon>
        <taxon>Nototheniidae</taxon>
        <taxon>Dissostichus</taxon>
    </lineage>
</organism>
<comment type="caution">
    <text evidence="2">The sequence shown here is derived from an EMBL/GenBank/DDBJ whole genome shotgun (WGS) entry which is preliminary data.</text>
</comment>
<evidence type="ECO:0000256" key="1">
    <source>
        <dbReference type="SAM" id="MobiDB-lite"/>
    </source>
</evidence>
<sequence length="106" mass="11507">MDMPSSSEQQLLSSLSFPPSLPETNAQDLESNTQTFVEQEESEAVSLQDAFNMELQDVTWPSQDDVILLASSDSVPDAPTLEEYDNGASGSFYSPSTSAVLCRPVQ</sequence>
<evidence type="ECO:0000313" key="3">
    <source>
        <dbReference type="Proteomes" id="UP001228049"/>
    </source>
</evidence>
<gene>
    <name evidence="2" type="ORF">KUDE01_006937</name>
</gene>
<dbReference type="AlphaFoldDB" id="A0AAD9B0I4"/>
<feature type="compositionally biased region" description="Polar residues" evidence="1">
    <location>
        <begin position="24"/>
        <end position="37"/>
    </location>
</feature>
<evidence type="ECO:0000313" key="2">
    <source>
        <dbReference type="EMBL" id="KAK1874712.1"/>
    </source>
</evidence>
<dbReference type="EMBL" id="JASDAP010000489">
    <property type="protein sequence ID" value="KAK1874712.1"/>
    <property type="molecule type" value="Genomic_DNA"/>
</dbReference>
<reference evidence="2" key="1">
    <citation type="submission" date="2023-04" db="EMBL/GenBank/DDBJ databases">
        <title>Chromosome-level genome of Chaenocephalus aceratus.</title>
        <authorList>
            <person name="Park H."/>
        </authorList>
    </citation>
    <scope>NUCLEOTIDE SEQUENCE</scope>
    <source>
        <strain evidence="2">DE</strain>
        <tissue evidence="2">Muscle</tissue>
    </source>
</reference>
<proteinExistence type="predicted"/>
<keyword evidence="3" id="KW-1185">Reference proteome</keyword>
<accession>A0AAD9B0I4</accession>
<dbReference type="Proteomes" id="UP001228049">
    <property type="component" value="Unassembled WGS sequence"/>
</dbReference>